<dbReference type="AlphaFoldDB" id="A0A7S1TAW0"/>
<evidence type="ECO:0008006" key="2">
    <source>
        <dbReference type="Google" id="ProtNLM"/>
    </source>
</evidence>
<dbReference type="EMBL" id="HBGH01005560">
    <property type="protein sequence ID" value="CAD9230935.1"/>
    <property type="molecule type" value="Transcribed_RNA"/>
</dbReference>
<accession>A0A7S1TAW0</accession>
<reference evidence="1" key="1">
    <citation type="submission" date="2021-01" db="EMBL/GenBank/DDBJ databases">
        <authorList>
            <person name="Corre E."/>
            <person name="Pelletier E."/>
            <person name="Niang G."/>
            <person name="Scheremetjew M."/>
            <person name="Finn R."/>
            <person name="Kale V."/>
            <person name="Holt S."/>
            <person name="Cochrane G."/>
            <person name="Meng A."/>
            <person name="Brown T."/>
            <person name="Cohen L."/>
        </authorList>
    </citation>
    <scope>NUCLEOTIDE SEQUENCE</scope>
    <source>
        <strain evidence="1">SAG 36.94</strain>
    </source>
</reference>
<proteinExistence type="predicted"/>
<gene>
    <name evidence="1" type="ORF">CCAE0312_LOCUS2989</name>
</gene>
<organism evidence="1">
    <name type="scientific">Compsopogon caeruleus</name>
    <dbReference type="NCBI Taxonomy" id="31354"/>
    <lineage>
        <taxon>Eukaryota</taxon>
        <taxon>Rhodophyta</taxon>
        <taxon>Compsopogonophyceae</taxon>
        <taxon>Compsopogonales</taxon>
        <taxon>Compsopogonaceae</taxon>
        <taxon>Compsopogon</taxon>
    </lineage>
</organism>
<protein>
    <recommendedName>
        <fullName evidence="2">HNH domain-containing protein</fullName>
    </recommendedName>
</protein>
<sequence length="228" mass="26193">MGRSCATVIRRSSDDLQRDTQDGPTKVYYSEPRRNECVICGPRSHYARYHVVPMCYRRYMPVWAKSHRSHDVVLLCMDCHMTATSKAAELKARVARMFGAPLEGIGKAEVPARDRRAQRAAWTLLNDSKRLAMPAQRVRELELVVAEALGRSGEPKLSTEDLRSLLDDRENSEECGFSPHGRLVVNQLMADADSARDALHEFFCLWRQHFFDHMKPLHLKQEWIRAVT</sequence>
<evidence type="ECO:0000313" key="1">
    <source>
        <dbReference type="EMBL" id="CAD9230935.1"/>
    </source>
</evidence>
<name>A0A7S1TAW0_9RHOD</name>